<comment type="caution">
    <text evidence="2">The sequence shown here is derived from an EMBL/GenBank/DDBJ whole genome shotgun (WGS) entry which is preliminary data.</text>
</comment>
<organism evidence="2 3">
    <name type="scientific">Deinococcus multiflagellatus</name>
    <dbReference type="NCBI Taxonomy" id="1656887"/>
    <lineage>
        <taxon>Bacteria</taxon>
        <taxon>Thermotogati</taxon>
        <taxon>Deinococcota</taxon>
        <taxon>Deinococci</taxon>
        <taxon>Deinococcales</taxon>
        <taxon>Deinococcaceae</taxon>
        <taxon>Deinococcus</taxon>
    </lineage>
</organism>
<evidence type="ECO:0000313" key="3">
    <source>
        <dbReference type="Proteomes" id="UP001596317"/>
    </source>
</evidence>
<accession>A0ABW1ZHG1</accession>
<evidence type="ECO:0000313" key="2">
    <source>
        <dbReference type="EMBL" id="MFC6658972.1"/>
    </source>
</evidence>
<proteinExistence type="predicted"/>
<feature type="signal peptide" evidence="1">
    <location>
        <begin position="1"/>
        <end position="22"/>
    </location>
</feature>
<reference evidence="3" key="1">
    <citation type="journal article" date="2019" name="Int. J. Syst. Evol. Microbiol.">
        <title>The Global Catalogue of Microorganisms (GCM) 10K type strain sequencing project: providing services to taxonomists for standard genome sequencing and annotation.</title>
        <authorList>
            <consortium name="The Broad Institute Genomics Platform"/>
            <consortium name="The Broad Institute Genome Sequencing Center for Infectious Disease"/>
            <person name="Wu L."/>
            <person name="Ma J."/>
        </authorList>
    </citation>
    <scope>NUCLEOTIDE SEQUENCE [LARGE SCALE GENOMIC DNA]</scope>
    <source>
        <strain evidence="3">CCUG 63830</strain>
    </source>
</reference>
<dbReference type="EMBL" id="JBHSWB010000001">
    <property type="protein sequence ID" value="MFC6658972.1"/>
    <property type="molecule type" value="Genomic_DNA"/>
</dbReference>
<gene>
    <name evidence="2" type="ORF">ACFP90_00285</name>
</gene>
<sequence length="47" mass="4801">MKKAVRLFFAVAVLGASVAASAASVGGVQPATGCAWMKPLCPKDHEQ</sequence>
<feature type="chain" id="PRO_5045810907" evidence="1">
    <location>
        <begin position="23"/>
        <end position="47"/>
    </location>
</feature>
<keyword evidence="3" id="KW-1185">Reference proteome</keyword>
<dbReference type="RefSeq" id="WP_224605493.1">
    <property type="nucleotide sequence ID" value="NZ_JAIQXV010000003.1"/>
</dbReference>
<dbReference type="Proteomes" id="UP001596317">
    <property type="component" value="Unassembled WGS sequence"/>
</dbReference>
<protein>
    <submittedName>
        <fullName evidence="2">Uncharacterized protein</fullName>
    </submittedName>
</protein>
<evidence type="ECO:0000256" key="1">
    <source>
        <dbReference type="SAM" id="SignalP"/>
    </source>
</evidence>
<keyword evidence="1" id="KW-0732">Signal</keyword>
<name>A0ABW1ZHG1_9DEIO</name>